<evidence type="ECO:0000313" key="4">
    <source>
        <dbReference type="EMBL" id="EKX45771.1"/>
    </source>
</evidence>
<dbReference type="HOGENOM" id="CLU_445835_0_0_1"/>
<evidence type="ECO:0000313" key="6">
    <source>
        <dbReference type="Proteomes" id="UP000011087"/>
    </source>
</evidence>
<reference evidence="6" key="2">
    <citation type="submission" date="2012-11" db="EMBL/GenBank/DDBJ databases">
        <authorList>
            <person name="Kuo A."/>
            <person name="Curtis B.A."/>
            <person name="Tanifuji G."/>
            <person name="Burki F."/>
            <person name="Gruber A."/>
            <person name="Irimia M."/>
            <person name="Maruyama S."/>
            <person name="Arias M.C."/>
            <person name="Ball S.G."/>
            <person name="Gile G.H."/>
            <person name="Hirakawa Y."/>
            <person name="Hopkins J.F."/>
            <person name="Rensing S.A."/>
            <person name="Schmutz J."/>
            <person name="Symeonidi A."/>
            <person name="Elias M."/>
            <person name="Eveleigh R.J."/>
            <person name="Herman E.K."/>
            <person name="Klute M.J."/>
            <person name="Nakayama T."/>
            <person name="Obornik M."/>
            <person name="Reyes-Prieto A."/>
            <person name="Armbrust E.V."/>
            <person name="Aves S.J."/>
            <person name="Beiko R.G."/>
            <person name="Coutinho P."/>
            <person name="Dacks J.B."/>
            <person name="Durnford D.G."/>
            <person name="Fast N.M."/>
            <person name="Green B.R."/>
            <person name="Grisdale C."/>
            <person name="Hempe F."/>
            <person name="Henrissat B."/>
            <person name="Hoppner M.P."/>
            <person name="Ishida K.-I."/>
            <person name="Kim E."/>
            <person name="Koreny L."/>
            <person name="Kroth P.G."/>
            <person name="Liu Y."/>
            <person name="Malik S.-B."/>
            <person name="Maier U.G."/>
            <person name="McRose D."/>
            <person name="Mock T."/>
            <person name="Neilson J.A."/>
            <person name="Onodera N.T."/>
            <person name="Poole A.M."/>
            <person name="Pritham E.J."/>
            <person name="Richards T.A."/>
            <person name="Rocap G."/>
            <person name="Roy S.W."/>
            <person name="Sarai C."/>
            <person name="Schaack S."/>
            <person name="Shirato S."/>
            <person name="Slamovits C.H."/>
            <person name="Spencer D.F."/>
            <person name="Suzuki S."/>
            <person name="Worden A.Z."/>
            <person name="Zauner S."/>
            <person name="Barry K."/>
            <person name="Bell C."/>
            <person name="Bharti A.K."/>
            <person name="Crow J.A."/>
            <person name="Grimwood J."/>
            <person name="Kramer R."/>
            <person name="Lindquist E."/>
            <person name="Lucas S."/>
            <person name="Salamov A."/>
            <person name="McFadden G.I."/>
            <person name="Lane C.E."/>
            <person name="Keeling P.J."/>
            <person name="Gray M.W."/>
            <person name="Grigoriev I.V."/>
            <person name="Archibald J.M."/>
        </authorList>
    </citation>
    <scope>NUCLEOTIDE SEQUENCE</scope>
    <source>
        <strain evidence="6">CCMP2712</strain>
    </source>
</reference>
<keyword evidence="1" id="KW-0245">EGF-like domain</keyword>
<dbReference type="Proteomes" id="UP000011087">
    <property type="component" value="Unassembled WGS sequence"/>
</dbReference>
<protein>
    <recommendedName>
        <fullName evidence="3">EGF-like domain-containing protein</fullName>
    </recommendedName>
</protein>
<dbReference type="InterPro" id="IPR000742">
    <property type="entry name" value="EGF"/>
</dbReference>
<evidence type="ECO:0000256" key="2">
    <source>
        <dbReference type="SAM" id="SignalP"/>
    </source>
</evidence>
<keyword evidence="2" id="KW-0732">Signal</keyword>
<feature type="disulfide bond" evidence="1">
    <location>
        <begin position="348"/>
        <end position="357"/>
    </location>
</feature>
<reference evidence="5" key="3">
    <citation type="submission" date="2015-06" db="UniProtKB">
        <authorList>
            <consortium name="EnsemblProtists"/>
        </authorList>
    </citation>
    <scope>IDENTIFICATION</scope>
</reference>
<dbReference type="CDD" id="cd00054">
    <property type="entry name" value="EGF_CA"/>
    <property type="match status" value="1"/>
</dbReference>
<dbReference type="PaxDb" id="55529-EKX45771"/>
<dbReference type="Gene3D" id="3.40.50.11350">
    <property type="match status" value="1"/>
</dbReference>
<name>L1JB90_GUITC</name>
<keyword evidence="6" id="KW-1185">Reference proteome</keyword>
<organism evidence="4">
    <name type="scientific">Guillardia theta (strain CCMP2712)</name>
    <name type="common">Cryptophyte</name>
    <dbReference type="NCBI Taxonomy" id="905079"/>
    <lineage>
        <taxon>Eukaryota</taxon>
        <taxon>Cryptophyceae</taxon>
        <taxon>Pyrenomonadales</taxon>
        <taxon>Geminigeraceae</taxon>
        <taxon>Guillardia</taxon>
    </lineage>
</organism>
<dbReference type="PANTHER" id="PTHR13132:SF29">
    <property type="entry name" value="ALPHA-(1,6)-FUCOSYLTRANSFERASE"/>
    <property type="match status" value="1"/>
</dbReference>
<reference evidence="4 6" key="1">
    <citation type="journal article" date="2012" name="Nature">
        <title>Algal genomes reveal evolutionary mosaicism and the fate of nucleomorphs.</title>
        <authorList>
            <consortium name="DOE Joint Genome Institute"/>
            <person name="Curtis B.A."/>
            <person name="Tanifuji G."/>
            <person name="Burki F."/>
            <person name="Gruber A."/>
            <person name="Irimia M."/>
            <person name="Maruyama S."/>
            <person name="Arias M.C."/>
            <person name="Ball S.G."/>
            <person name="Gile G.H."/>
            <person name="Hirakawa Y."/>
            <person name="Hopkins J.F."/>
            <person name="Kuo A."/>
            <person name="Rensing S.A."/>
            <person name="Schmutz J."/>
            <person name="Symeonidi A."/>
            <person name="Elias M."/>
            <person name="Eveleigh R.J."/>
            <person name="Herman E.K."/>
            <person name="Klute M.J."/>
            <person name="Nakayama T."/>
            <person name="Obornik M."/>
            <person name="Reyes-Prieto A."/>
            <person name="Armbrust E.V."/>
            <person name="Aves S.J."/>
            <person name="Beiko R.G."/>
            <person name="Coutinho P."/>
            <person name="Dacks J.B."/>
            <person name="Durnford D.G."/>
            <person name="Fast N.M."/>
            <person name="Green B.R."/>
            <person name="Grisdale C.J."/>
            <person name="Hempel F."/>
            <person name="Henrissat B."/>
            <person name="Hoppner M.P."/>
            <person name="Ishida K."/>
            <person name="Kim E."/>
            <person name="Koreny L."/>
            <person name="Kroth P.G."/>
            <person name="Liu Y."/>
            <person name="Malik S.B."/>
            <person name="Maier U.G."/>
            <person name="McRose D."/>
            <person name="Mock T."/>
            <person name="Neilson J.A."/>
            <person name="Onodera N.T."/>
            <person name="Poole A.M."/>
            <person name="Pritham E.J."/>
            <person name="Richards T.A."/>
            <person name="Rocap G."/>
            <person name="Roy S.W."/>
            <person name="Sarai C."/>
            <person name="Schaack S."/>
            <person name="Shirato S."/>
            <person name="Slamovits C.H."/>
            <person name="Spencer D.F."/>
            <person name="Suzuki S."/>
            <person name="Worden A.Z."/>
            <person name="Zauner S."/>
            <person name="Barry K."/>
            <person name="Bell C."/>
            <person name="Bharti A.K."/>
            <person name="Crow J.A."/>
            <person name="Grimwood J."/>
            <person name="Kramer R."/>
            <person name="Lindquist E."/>
            <person name="Lucas S."/>
            <person name="Salamov A."/>
            <person name="McFadden G.I."/>
            <person name="Lane C.E."/>
            <person name="Keeling P.J."/>
            <person name="Gray M.W."/>
            <person name="Grigoriev I.V."/>
            <person name="Archibald J.M."/>
        </authorList>
    </citation>
    <scope>NUCLEOTIDE SEQUENCE</scope>
    <source>
        <strain evidence="4 6">CCMP2712</strain>
    </source>
</reference>
<feature type="signal peptide" evidence="2">
    <location>
        <begin position="1"/>
        <end position="26"/>
    </location>
</feature>
<accession>L1JB90</accession>
<dbReference type="SUPFAM" id="SSF57196">
    <property type="entry name" value="EGF/Laminin"/>
    <property type="match status" value="1"/>
</dbReference>
<dbReference type="RefSeq" id="XP_005832751.1">
    <property type="nucleotide sequence ID" value="XM_005832694.1"/>
</dbReference>
<comment type="caution">
    <text evidence="1">Lacks conserved residue(s) required for the propagation of feature annotation.</text>
</comment>
<feature type="chain" id="PRO_5008771126" description="EGF-like domain-containing protein" evidence="2">
    <location>
        <begin position="27"/>
        <end position="761"/>
    </location>
</feature>
<evidence type="ECO:0000256" key="1">
    <source>
        <dbReference type="PROSITE-ProRule" id="PRU00076"/>
    </source>
</evidence>
<evidence type="ECO:0000259" key="3">
    <source>
        <dbReference type="PROSITE" id="PS50026"/>
    </source>
</evidence>
<dbReference type="AlphaFoldDB" id="L1JB90"/>
<proteinExistence type="predicted"/>
<dbReference type="GO" id="GO:0046921">
    <property type="term" value="F:alpha-(1-&gt;6)-fucosyltransferase activity"/>
    <property type="evidence" value="ECO:0007669"/>
    <property type="project" value="TreeGrafter"/>
</dbReference>
<dbReference type="EnsemblProtists" id="EKX45771">
    <property type="protein sequence ID" value="EKX45771"/>
    <property type="gene ID" value="GUITHDRAFT_108224"/>
</dbReference>
<dbReference type="PANTHER" id="PTHR13132">
    <property type="entry name" value="ALPHA- 1,6 -FUCOSYLTRANSFERASE"/>
    <property type="match status" value="1"/>
</dbReference>
<dbReference type="PROSITE" id="PS00022">
    <property type="entry name" value="EGF_1"/>
    <property type="match status" value="1"/>
</dbReference>
<gene>
    <name evidence="4" type="ORF">GUITHDRAFT_108224</name>
</gene>
<dbReference type="CDD" id="cd11296">
    <property type="entry name" value="O-FucT_like"/>
    <property type="match status" value="1"/>
</dbReference>
<dbReference type="GeneID" id="17302406"/>
<dbReference type="PROSITE" id="PS50026">
    <property type="entry name" value="EGF_3"/>
    <property type="match status" value="1"/>
</dbReference>
<feature type="domain" description="EGF-like" evidence="3">
    <location>
        <begin position="317"/>
        <end position="358"/>
    </location>
</feature>
<evidence type="ECO:0000313" key="5">
    <source>
        <dbReference type="EnsemblProtists" id="EKX45771"/>
    </source>
</evidence>
<dbReference type="GO" id="GO:0006487">
    <property type="term" value="P:protein N-linked glycosylation"/>
    <property type="evidence" value="ECO:0007669"/>
    <property type="project" value="TreeGrafter"/>
</dbReference>
<keyword evidence="1" id="KW-1015">Disulfide bond</keyword>
<sequence length="761" mass="85177">MVSSRKTRSGLVVCIIAVMSFEAAVCNTPDEMGEDKQCFAIIHPPQAHMMDVEDHQQLPCLLRINCQGYGKARRLGLVNGDTTTWVSAEIEPGPDVEMAMIELTINQIYRGRPSLEFVLTRSSNQSLSEKDANFEVSEFASVDIKSGRLFHPTLEVIFPPQDFVFKQGVTPLVITTVEEDEEGNRVSGPVNLIATRACPMFDRPAAIEGSIFPGRLRMIIKRVGHDPAQGLCDDPYHESVGEVWYQGCSSHKLCDLPDLPDGDFLLQIYLADAHGEIYAHEERRIKVDTSDVYQSERSSSDASSCVVRQGRQEGCGNKSEGDGECSSNGACVVLGGDHNRGGGFYCLCSPSYFGKFCEHVRVSLSGQLLDSLKFCQDIYSTSEYLPSSHPEADESTCPKAEMLLDQSEELWNEIVENQVKCFRCYLNCLCDISTLNRIWIYSLNDQKSGGKTYIEFTYDNTSALAITARTFFLAVATSLKRKQPLALSSDWSYLDFAPCNKRHLSTKDSSPHSSSGNLACYFQPFDLFALPRPLVSNDTLRRKEQKTEEPAWFANCCINLPVTNALSVIPAHYRERGQFWWMSTMAGLLLKENPHLSNLIKRAKLASSFRQPCIGVHMRFGDACYHEPEFMKVGGATSQRRCYETAAYMRGIARLQAAFNIDHVYIATNNESAVRDLVRSNSTIKWSFLSSVDRSQLVKEGKKEFVMPHMLVTRLGLLDRKVECKAFVGQFSSAFSVLAFELMVAYHAYVGSQHESCWLVV</sequence>
<dbReference type="KEGG" id="gtt:GUITHDRAFT_108224"/>
<dbReference type="EMBL" id="JH992997">
    <property type="protein sequence ID" value="EKX45771.1"/>
    <property type="molecule type" value="Genomic_DNA"/>
</dbReference>